<keyword evidence="4" id="KW-1185">Reference proteome</keyword>
<protein>
    <recommendedName>
        <fullName evidence="2">CHK kinase-like domain-containing protein</fullName>
    </recommendedName>
</protein>
<dbReference type="Proteomes" id="UP000410492">
    <property type="component" value="Unassembled WGS sequence"/>
</dbReference>
<name>A0A653C026_CALMS</name>
<dbReference type="AlphaFoldDB" id="A0A653C026"/>
<evidence type="ECO:0000313" key="4">
    <source>
        <dbReference type="Proteomes" id="UP000410492"/>
    </source>
</evidence>
<dbReference type="SMART" id="SM00587">
    <property type="entry name" value="CHK"/>
    <property type="match status" value="1"/>
</dbReference>
<feature type="chain" id="PRO_5024993785" description="CHK kinase-like domain-containing protein" evidence="1">
    <location>
        <begin position="19"/>
        <end position="447"/>
    </location>
</feature>
<keyword evidence="1" id="KW-0732">Signal</keyword>
<proteinExistence type="predicted"/>
<sequence>MKSSAFLITQILINLVSLQSTKQHGQPQDKMEDKEATFHAEQISDEDINMILQRYTGGSEFVVIRKTLKPLKTPGMLGSYATLEISFLDSKGAESTQSFFVKFLPTIDSQADFAKGIGAFTKEVFVYELLERFQKEGVSTVTNVVPKFYLGKANECLILEHLAVEGYKTLDKHSVLDYDTVLTVLNALANFHANTIAFEEKQGDSILNTYGPGLVETYFADDDDFINKRGIEASIAGIIREIDIFQFPIKLNSGKNFKEVAKDVCYQIWNLVKPSKQYRNVLTHGDIWSSNILMKADENRRNVCKFVDYQQSRYTPPSQDVLAFIFFTTTRSFRAKHLYEVLGVYYSYLEKYLKVLGVDPKKVLPFSEFMDSCEEQKAFAIVATAIYFQIILLEDGVFDEYCNRENRDTLFLEDRGLLVEDYVEKDLKYKSRLRDSIQDLKDYCELL</sequence>
<dbReference type="Gene3D" id="3.90.1200.10">
    <property type="match status" value="1"/>
</dbReference>
<dbReference type="OrthoDB" id="190089at2759"/>
<reference evidence="3 4" key="1">
    <citation type="submission" date="2019-01" db="EMBL/GenBank/DDBJ databases">
        <authorList>
            <person name="Sayadi A."/>
        </authorList>
    </citation>
    <scope>NUCLEOTIDE SEQUENCE [LARGE SCALE GENOMIC DNA]</scope>
</reference>
<dbReference type="InterPro" id="IPR004119">
    <property type="entry name" value="EcKL"/>
</dbReference>
<dbReference type="Pfam" id="PF02958">
    <property type="entry name" value="EcKL"/>
    <property type="match status" value="1"/>
</dbReference>
<gene>
    <name evidence="3" type="ORF">CALMAC_LOCUS4869</name>
</gene>
<dbReference type="PANTHER" id="PTHR11012">
    <property type="entry name" value="PROTEIN KINASE-LIKE DOMAIN-CONTAINING"/>
    <property type="match status" value="1"/>
</dbReference>
<evidence type="ECO:0000256" key="1">
    <source>
        <dbReference type="SAM" id="SignalP"/>
    </source>
</evidence>
<dbReference type="InterPro" id="IPR011009">
    <property type="entry name" value="Kinase-like_dom_sf"/>
</dbReference>
<accession>A0A653C026</accession>
<feature type="domain" description="CHK kinase-like" evidence="2">
    <location>
        <begin position="157"/>
        <end position="355"/>
    </location>
</feature>
<dbReference type="SUPFAM" id="SSF56112">
    <property type="entry name" value="Protein kinase-like (PK-like)"/>
    <property type="match status" value="1"/>
</dbReference>
<organism evidence="3 4">
    <name type="scientific">Callosobruchus maculatus</name>
    <name type="common">Southern cowpea weevil</name>
    <name type="synonym">Pulse bruchid</name>
    <dbReference type="NCBI Taxonomy" id="64391"/>
    <lineage>
        <taxon>Eukaryota</taxon>
        <taxon>Metazoa</taxon>
        <taxon>Ecdysozoa</taxon>
        <taxon>Arthropoda</taxon>
        <taxon>Hexapoda</taxon>
        <taxon>Insecta</taxon>
        <taxon>Pterygota</taxon>
        <taxon>Neoptera</taxon>
        <taxon>Endopterygota</taxon>
        <taxon>Coleoptera</taxon>
        <taxon>Polyphaga</taxon>
        <taxon>Cucujiformia</taxon>
        <taxon>Chrysomeloidea</taxon>
        <taxon>Chrysomelidae</taxon>
        <taxon>Bruchinae</taxon>
        <taxon>Bruchini</taxon>
        <taxon>Callosobruchus</taxon>
    </lineage>
</organism>
<dbReference type="EMBL" id="CAACVG010006659">
    <property type="protein sequence ID" value="VEN40841.1"/>
    <property type="molecule type" value="Genomic_DNA"/>
</dbReference>
<evidence type="ECO:0000313" key="3">
    <source>
        <dbReference type="EMBL" id="VEN40841.1"/>
    </source>
</evidence>
<evidence type="ECO:0000259" key="2">
    <source>
        <dbReference type="SMART" id="SM00587"/>
    </source>
</evidence>
<dbReference type="InterPro" id="IPR015897">
    <property type="entry name" value="CHK_kinase-like"/>
</dbReference>
<feature type="signal peptide" evidence="1">
    <location>
        <begin position="1"/>
        <end position="18"/>
    </location>
</feature>
<dbReference type="PANTHER" id="PTHR11012:SF48">
    <property type="entry name" value="CHK KINASE-LIKE DOMAIN-CONTAINING PROTEIN-RELATED"/>
    <property type="match status" value="1"/>
</dbReference>